<dbReference type="GO" id="GO:0003677">
    <property type="term" value="F:DNA binding"/>
    <property type="evidence" value="ECO:0007669"/>
    <property type="project" value="UniProtKB-KW"/>
</dbReference>
<evidence type="ECO:0000256" key="5">
    <source>
        <dbReference type="ARBA" id="ARBA00037357"/>
    </source>
</evidence>
<dbReference type="PROSITE" id="PS50949">
    <property type="entry name" value="HTH_GNTR"/>
    <property type="match status" value="1"/>
</dbReference>
<dbReference type="FunCoup" id="E6W5E4">
    <property type="interactions" value="67"/>
</dbReference>
<protein>
    <recommendedName>
        <fullName evidence="6">Pyruvate dehydrogenase complex repressor</fullName>
    </recommendedName>
</protein>
<accession>E6W5E4</accession>
<evidence type="ECO:0000256" key="3">
    <source>
        <dbReference type="ARBA" id="ARBA00023125"/>
    </source>
</evidence>
<evidence type="ECO:0000313" key="8">
    <source>
        <dbReference type="EMBL" id="ADU64875.1"/>
    </source>
</evidence>
<keyword evidence="2" id="KW-0805">Transcription regulation</keyword>
<dbReference type="AlphaFoldDB" id="E6W5E4"/>
<dbReference type="SUPFAM" id="SSF48008">
    <property type="entry name" value="GntR ligand-binding domain-like"/>
    <property type="match status" value="1"/>
</dbReference>
<evidence type="ECO:0000256" key="2">
    <source>
        <dbReference type="ARBA" id="ARBA00023015"/>
    </source>
</evidence>
<name>E6W5E4_DESIS</name>
<sequence>MSQTMEMFEKIKPKRISDEIYKQIKELILSGKLQPGQKLPPERELAANMGVSRPSLREAIHRLEAQGFVYNVQGSGTFVRSMTQNSMGIAIDEFFKRDESIFDAVEMRKVLETWAARIAAERATDEEIAQMEEYLEEMRIACEQTQVGHEPDASFHSTISHATHNVLLVHIMNTIHHWVEQVSFEVRSRMFQDPNHHNLLYRQHRAVFEAIRDRDPERATLAMLDHMKYIEDQTRKIFSPKE</sequence>
<dbReference type="InterPro" id="IPR011711">
    <property type="entry name" value="GntR_C"/>
</dbReference>
<dbReference type="KEGG" id="din:Selin_0116"/>
<dbReference type="InterPro" id="IPR036388">
    <property type="entry name" value="WH-like_DNA-bd_sf"/>
</dbReference>
<organism evidence="8 9">
    <name type="scientific">Desulfurispirillum indicum (strain ATCC BAA-1389 / DSM 22839 / S5)</name>
    <dbReference type="NCBI Taxonomy" id="653733"/>
    <lineage>
        <taxon>Bacteria</taxon>
        <taxon>Pseudomonadati</taxon>
        <taxon>Chrysiogenota</taxon>
        <taxon>Chrysiogenia</taxon>
        <taxon>Chrysiogenales</taxon>
        <taxon>Chrysiogenaceae</taxon>
        <taxon>Desulfurispirillum</taxon>
    </lineage>
</organism>
<dbReference type="InParanoid" id="E6W5E4"/>
<feature type="domain" description="HTH gntR-type" evidence="7">
    <location>
        <begin position="14"/>
        <end position="82"/>
    </location>
</feature>
<dbReference type="SMART" id="SM00345">
    <property type="entry name" value="HTH_GNTR"/>
    <property type="match status" value="1"/>
</dbReference>
<evidence type="ECO:0000256" key="1">
    <source>
        <dbReference type="ARBA" id="ARBA00022491"/>
    </source>
</evidence>
<keyword evidence="4" id="KW-0804">Transcription</keyword>
<proteinExistence type="predicted"/>
<dbReference type="Gene3D" id="1.20.120.530">
    <property type="entry name" value="GntR ligand-binding domain-like"/>
    <property type="match status" value="1"/>
</dbReference>
<dbReference type="RefSeq" id="WP_013504764.1">
    <property type="nucleotide sequence ID" value="NC_014836.1"/>
</dbReference>
<dbReference type="Gene3D" id="1.10.10.10">
    <property type="entry name" value="Winged helix-like DNA-binding domain superfamily/Winged helix DNA-binding domain"/>
    <property type="match status" value="1"/>
</dbReference>
<dbReference type="SUPFAM" id="SSF46785">
    <property type="entry name" value="Winged helix' DNA-binding domain"/>
    <property type="match status" value="1"/>
</dbReference>
<dbReference type="Pfam" id="PF00392">
    <property type="entry name" value="GntR"/>
    <property type="match status" value="1"/>
</dbReference>
<dbReference type="STRING" id="653733.Selin_0116"/>
<dbReference type="Pfam" id="PF07729">
    <property type="entry name" value="FCD"/>
    <property type="match status" value="1"/>
</dbReference>
<keyword evidence="1" id="KW-0678">Repressor</keyword>
<dbReference type="GO" id="GO:0003700">
    <property type="term" value="F:DNA-binding transcription factor activity"/>
    <property type="evidence" value="ECO:0007669"/>
    <property type="project" value="InterPro"/>
</dbReference>
<dbReference type="InterPro" id="IPR036390">
    <property type="entry name" value="WH_DNA-bd_sf"/>
</dbReference>
<dbReference type="PRINTS" id="PR00035">
    <property type="entry name" value="HTHGNTR"/>
</dbReference>
<dbReference type="SMART" id="SM00895">
    <property type="entry name" value="FCD"/>
    <property type="match status" value="1"/>
</dbReference>
<gene>
    <name evidence="8" type="ordered locus">Selin_0116</name>
</gene>
<dbReference type="CDD" id="cd07377">
    <property type="entry name" value="WHTH_GntR"/>
    <property type="match status" value="1"/>
</dbReference>
<dbReference type="HOGENOM" id="CLU_017584_9_3_0"/>
<evidence type="ECO:0000256" key="6">
    <source>
        <dbReference type="ARBA" id="ARBA00039592"/>
    </source>
</evidence>
<keyword evidence="9" id="KW-1185">Reference proteome</keyword>
<comment type="function">
    <text evidence="5">Transcriptional repressor for the pyruvate dehydrogenase complex genes aceEF and lpd.</text>
</comment>
<dbReference type="InterPro" id="IPR000524">
    <property type="entry name" value="Tscrpt_reg_HTH_GntR"/>
</dbReference>
<evidence type="ECO:0000313" key="9">
    <source>
        <dbReference type="Proteomes" id="UP000002572"/>
    </source>
</evidence>
<dbReference type="eggNOG" id="COG2186">
    <property type="taxonomic scope" value="Bacteria"/>
</dbReference>
<evidence type="ECO:0000259" key="7">
    <source>
        <dbReference type="PROSITE" id="PS50949"/>
    </source>
</evidence>
<evidence type="ECO:0000256" key="4">
    <source>
        <dbReference type="ARBA" id="ARBA00023163"/>
    </source>
</evidence>
<keyword evidence="3" id="KW-0238">DNA-binding</keyword>
<dbReference type="PANTHER" id="PTHR43537:SF34">
    <property type="entry name" value="PYRUVATE DEHYDROGENASE COMPLEX REPRESSOR"/>
    <property type="match status" value="1"/>
</dbReference>
<dbReference type="Proteomes" id="UP000002572">
    <property type="component" value="Chromosome"/>
</dbReference>
<dbReference type="EMBL" id="CP002432">
    <property type="protein sequence ID" value="ADU64875.1"/>
    <property type="molecule type" value="Genomic_DNA"/>
</dbReference>
<dbReference type="InterPro" id="IPR008920">
    <property type="entry name" value="TF_FadR/GntR_C"/>
</dbReference>
<dbReference type="PANTHER" id="PTHR43537">
    <property type="entry name" value="TRANSCRIPTIONAL REGULATOR, GNTR FAMILY"/>
    <property type="match status" value="1"/>
</dbReference>
<reference evidence="8 9" key="1">
    <citation type="submission" date="2010-12" db="EMBL/GenBank/DDBJ databases">
        <title>Complete sequence of Desulfurispirillum indicum S5.</title>
        <authorList>
            <consortium name="US DOE Joint Genome Institute"/>
            <person name="Lucas S."/>
            <person name="Copeland A."/>
            <person name="Lapidus A."/>
            <person name="Cheng J.-F."/>
            <person name="Goodwin L."/>
            <person name="Pitluck S."/>
            <person name="Chertkov O."/>
            <person name="Held B."/>
            <person name="Detter J.C."/>
            <person name="Han C."/>
            <person name="Tapia R."/>
            <person name="Land M."/>
            <person name="Hauser L."/>
            <person name="Kyrpides N."/>
            <person name="Ivanova N."/>
            <person name="Mikhailova N."/>
            <person name="Haggblom M."/>
            <person name="Rauschenbach I."/>
            <person name="Bini E."/>
            <person name="Woyke T."/>
        </authorList>
    </citation>
    <scope>NUCLEOTIDE SEQUENCE [LARGE SCALE GENOMIC DNA]</scope>
    <source>
        <strain evidence="9">ATCC BAA-1389 / DSM 22839 / S5</strain>
    </source>
</reference>